<evidence type="ECO:0000256" key="8">
    <source>
        <dbReference type="ARBA" id="ARBA00021824"/>
    </source>
</evidence>
<keyword evidence="12" id="KW-0206">Cytoskeleton</keyword>
<dbReference type="EMBL" id="JAODUP010000208">
    <property type="protein sequence ID" value="KAK2156627.1"/>
    <property type="molecule type" value="Genomic_DNA"/>
</dbReference>
<dbReference type="Pfam" id="PF11704">
    <property type="entry name" value="Folliculin"/>
    <property type="match status" value="1"/>
</dbReference>
<evidence type="ECO:0000256" key="9">
    <source>
        <dbReference type="ARBA" id="ARBA00022468"/>
    </source>
</evidence>
<evidence type="ECO:0000256" key="10">
    <source>
        <dbReference type="ARBA" id="ARBA00022490"/>
    </source>
</evidence>
<evidence type="ECO:0000313" key="17">
    <source>
        <dbReference type="EMBL" id="KAK2156627.1"/>
    </source>
</evidence>
<dbReference type="Proteomes" id="UP001208570">
    <property type="component" value="Unassembled WGS sequence"/>
</dbReference>
<dbReference type="GO" id="GO:0005096">
    <property type="term" value="F:GTPase activator activity"/>
    <property type="evidence" value="ECO:0007669"/>
    <property type="project" value="UniProtKB-KW"/>
</dbReference>
<dbReference type="InterPro" id="IPR037521">
    <property type="entry name" value="FLCN/SMCR8_DENN"/>
</dbReference>
<comment type="caution">
    <text evidence="17">The sequence shown here is derived from an EMBL/GenBank/DDBJ whole genome shotgun (WGS) entry which is preliminary data.</text>
</comment>
<comment type="subcellular location">
    <subcellularLocation>
        <location evidence="2">Cell projection</location>
        <location evidence="2">Cilium</location>
    </subcellularLocation>
    <subcellularLocation>
        <location evidence="4">Cytoplasm</location>
        <location evidence="4">Cytoskeleton</location>
        <location evidence="4">Microtubule organizing center</location>
        <location evidence="4">Centrosome</location>
    </subcellularLocation>
    <subcellularLocation>
        <location evidence="3">Cytoplasm</location>
        <location evidence="3">Cytoskeleton</location>
        <location evidence="3">Spindle</location>
    </subcellularLocation>
    <subcellularLocation>
        <location evidence="5">Cytoplasm</location>
        <location evidence="5">Cytosol</location>
    </subcellularLocation>
    <subcellularLocation>
        <location evidence="6">Lysosome membrane</location>
    </subcellularLocation>
    <subcellularLocation>
        <location evidence="1">Nucleus</location>
    </subcellularLocation>
</comment>
<proteinExistence type="inferred from homology"/>
<dbReference type="GO" id="GO:0005813">
    <property type="term" value="C:centrosome"/>
    <property type="evidence" value="ECO:0007669"/>
    <property type="project" value="UniProtKB-SubCell"/>
</dbReference>
<keyword evidence="11" id="KW-0472">Membrane</keyword>
<evidence type="ECO:0000256" key="7">
    <source>
        <dbReference type="ARBA" id="ARBA00009987"/>
    </source>
</evidence>
<evidence type="ECO:0000259" key="16">
    <source>
        <dbReference type="PROSITE" id="PS51834"/>
    </source>
</evidence>
<keyword evidence="14" id="KW-0539">Nucleus</keyword>
<reference evidence="17" key="1">
    <citation type="journal article" date="2023" name="Mol. Biol. Evol.">
        <title>Third-Generation Sequencing Reveals the Adaptive Role of the Epigenome in Three Deep-Sea Polychaetes.</title>
        <authorList>
            <person name="Perez M."/>
            <person name="Aroh O."/>
            <person name="Sun Y."/>
            <person name="Lan Y."/>
            <person name="Juniper S.K."/>
            <person name="Young C.R."/>
            <person name="Angers B."/>
            <person name="Qian P.Y."/>
        </authorList>
    </citation>
    <scope>NUCLEOTIDE SEQUENCE</scope>
    <source>
        <strain evidence="17">P08H-3</strain>
    </source>
</reference>
<evidence type="ECO:0000256" key="3">
    <source>
        <dbReference type="ARBA" id="ARBA00004186"/>
    </source>
</evidence>
<keyword evidence="9" id="KW-0343">GTPase activation</keyword>
<dbReference type="GO" id="GO:0005765">
    <property type="term" value="C:lysosomal membrane"/>
    <property type="evidence" value="ECO:0007669"/>
    <property type="project" value="UniProtKB-SubCell"/>
</dbReference>
<accession>A0AAD9JP49</accession>
<dbReference type="Pfam" id="PF16692">
    <property type="entry name" value="Folliculin_C"/>
    <property type="match status" value="2"/>
</dbReference>
<keyword evidence="13" id="KW-0458">Lysosome</keyword>
<dbReference type="AlphaFoldDB" id="A0AAD9JP49"/>
<dbReference type="PROSITE" id="PS51834">
    <property type="entry name" value="DENN_FLCN_SMCR8"/>
    <property type="match status" value="1"/>
</dbReference>
<comment type="similarity">
    <text evidence="7">Belongs to the folliculin family.</text>
</comment>
<evidence type="ECO:0000256" key="2">
    <source>
        <dbReference type="ARBA" id="ARBA00004138"/>
    </source>
</evidence>
<dbReference type="Gene3D" id="3.40.50.12430">
    <property type="match status" value="1"/>
</dbReference>
<dbReference type="InterPro" id="IPR037520">
    <property type="entry name" value="Folliculin/SMCR8_longin"/>
</dbReference>
<dbReference type="GO" id="GO:0005634">
    <property type="term" value="C:nucleus"/>
    <property type="evidence" value="ECO:0007669"/>
    <property type="project" value="UniProtKB-SubCell"/>
</dbReference>
<dbReference type="PANTHER" id="PTHR31441:SF2">
    <property type="entry name" value="FOLLICULIN"/>
    <property type="match status" value="1"/>
</dbReference>
<evidence type="ECO:0000256" key="12">
    <source>
        <dbReference type="ARBA" id="ARBA00023212"/>
    </source>
</evidence>
<protein>
    <recommendedName>
        <fullName evidence="8">Folliculin</fullName>
    </recommendedName>
</protein>
<evidence type="ECO:0000256" key="11">
    <source>
        <dbReference type="ARBA" id="ARBA00023136"/>
    </source>
</evidence>
<evidence type="ECO:0000313" key="18">
    <source>
        <dbReference type="Proteomes" id="UP001208570"/>
    </source>
</evidence>
<dbReference type="PANTHER" id="PTHR31441">
    <property type="entry name" value="FOLLICULIN FAMILY MEMBER"/>
    <property type="match status" value="1"/>
</dbReference>
<gene>
    <name evidence="17" type="ORF">LSH36_208g00025</name>
</gene>
<dbReference type="InterPro" id="IPR021713">
    <property type="entry name" value="Folliculin"/>
</dbReference>
<evidence type="ECO:0000256" key="14">
    <source>
        <dbReference type="ARBA" id="ARBA00023242"/>
    </source>
</evidence>
<evidence type="ECO:0000256" key="1">
    <source>
        <dbReference type="ARBA" id="ARBA00004123"/>
    </source>
</evidence>
<organism evidence="17 18">
    <name type="scientific">Paralvinella palmiformis</name>
    <dbReference type="NCBI Taxonomy" id="53620"/>
    <lineage>
        <taxon>Eukaryota</taxon>
        <taxon>Metazoa</taxon>
        <taxon>Spiralia</taxon>
        <taxon>Lophotrochozoa</taxon>
        <taxon>Annelida</taxon>
        <taxon>Polychaeta</taxon>
        <taxon>Sedentaria</taxon>
        <taxon>Canalipalpata</taxon>
        <taxon>Terebellida</taxon>
        <taxon>Terebelliformia</taxon>
        <taxon>Alvinellidae</taxon>
        <taxon>Paralvinella</taxon>
    </lineage>
</organism>
<sequence>MNAIIALCHFCENHGPSIIFCTQVFHSESLLKSDTSLLLEDGKCSEESLPTGVPVDKNINSSVSKVEVKCEACRSLPVGLSGYRSNDREANVSYISSQHPNSHQVFSMVRQACVRSLSSEVSPGRDGPGPIFFGDDSSGYVFSHTFIIKDSQYSRGFQRRKLHQTFTWLLKAGGNRLTEKLLEGPPTEDSIIDVEKQEGQISFICLETEEGFVLLTSIKDSKDEQVEQCIEPENVDMDCPVFTNVRHLLKMLGYSQFHTLAHHVVIGNQVIVQGHRPRLVRSIIDCLKTLLPKGCCKVIYYANVYEDAWRCNFLGVTPSTSLPEHIEHYVLISIHEACHDDFGPVILSKMEYALMDDNLADSVVDQCLLCLKEEWMNKVKVLFKFTKAGGSRSVEDTRELLHIVGAQEQDKVVLQFWRTGLSAQYRHHMLSSAVSNAKC</sequence>
<keyword evidence="10" id="KW-0963">Cytoplasm</keyword>
<dbReference type="GO" id="GO:0000122">
    <property type="term" value="P:negative regulation of transcription by RNA polymerase II"/>
    <property type="evidence" value="ECO:0007669"/>
    <property type="project" value="TreeGrafter"/>
</dbReference>
<evidence type="ECO:0000256" key="15">
    <source>
        <dbReference type="ARBA" id="ARBA00023273"/>
    </source>
</evidence>
<dbReference type="GO" id="GO:0005829">
    <property type="term" value="C:cytosol"/>
    <property type="evidence" value="ECO:0007669"/>
    <property type="project" value="UniProtKB-SubCell"/>
</dbReference>
<evidence type="ECO:0000256" key="4">
    <source>
        <dbReference type="ARBA" id="ARBA00004300"/>
    </source>
</evidence>
<keyword evidence="15" id="KW-0966">Cell projection</keyword>
<dbReference type="GO" id="GO:0005819">
    <property type="term" value="C:spindle"/>
    <property type="evidence" value="ECO:0007669"/>
    <property type="project" value="UniProtKB-SubCell"/>
</dbReference>
<evidence type="ECO:0000256" key="13">
    <source>
        <dbReference type="ARBA" id="ARBA00023228"/>
    </source>
</evidence>
<keyword evidence="18" id="KW-1185">Reference proteome</keyword>
<dbReference type="InterPro" id="IPR032035">
    <property type="entry name" value="Folliculin_DENN"/>
</dbReference>
<evidence type="ECO:0000256" key="6">
    <source>
        <dbReference type="ARBA" id="ARBA00004656"/>
    </source>
</evidence>
<evidence type="ECO:0000256" key="5">
    <source>
        <dbReference type="ARBA" id="ARBA00004514"/>
    </source>
</evidence>
<dbReference type="GO" id="GO:1904263">
    <property type="term" value="P:positive regulation of TORC1 signaling"/>
    <property type="evidence" value="ECO:0007669"/>
    <property type="project" value="TreeGrafter"/>
</dbReference>
<feature type="domain" description="UDENN FLCN/SMCR8-type" evidence="16">
    <location>
        <begin position="1"/>
        <end position="422"/>
    </location>
</feature>
<dbReference type="GO" id="GO:0005929">
    <property type="term" value="C:cilium"/>
    <property type="evidence" value="ECO:0007669"/>
    <property type="project" value="UniProtKB-SubCell"/>
</dbReference>
<name>A0AAD9JP49_9ANNE</name>